<proteinExistence type="predicted"/>
<dbReference type="AlphaFoldDB" id="A0A9D4VYM4"/>
<organism evidence="1 2">
    <name type="scientific">Pisum sativum</name>
    <name type="common">Garden pea</name>
    <name type="synonym">Lathyrus oleraceus</name>
    <dbReference type="NCBI Taxonomy" id="3888"/>
    <lineage>
        <taxon>Eukaryota</taxon>
        <taxon>Viridiplantae</taxon>
        <taxon>Streptophyta</taxon>
        <taxon>Embryophyta</taxon>
        <taxon>Tracheophyta</taxon>
        <taxon>Spermatophyta</taxon>
        <taxon>Magnoliopsida</taxon>
        <taxon>eudicotyledons</taxon>
        <taxon>Gunneridae</taxon>
        <taxon>Pentapetalae</taxon>
        <taxon>rosids</taxon>
        <taxon>fabids</taxon>
        <taxon>Fabales</taxon>
        <taxon>Fabaceae</taxon>
        <taxon>Papilionoideae</taxon>
        <taxon>50 kb inversion clade</taxon>
        <taxon>NPAAA clade</taxon>
        <taxon>Hologalegina</taxon>
        <taxon>IRL clade</taxon>
        <taxon>Fabeae</taxon>
        <taxon>Lathyrus</taxon>
    </lineage>
</organism>
<reference evidence="1 2" key="1">
    <citation type="journal article" date="2022" name="Nat. Genet.">
        <title>Improved pea reference genome and pan-genome highlight genomic features and evolutionary characteristics.</title>
        <authorList>
            <person name="Yang T."/>
            <person name="Liu R."/>
            <person name="Luo Y."/>
            <person name="Hu S."/>
            <person name="Wang D."/>
            <person name="Wang C."/>
            <person name="Pandey M.K."/>
            <person name="Ge S."/>
            <person name="Xu Q."/>
            <person name="Li N."/>
            <person name="Li G."/>
            <person name="Huang Y."/>
            <person name="Saxena R.K."/>
            <person name="Ji Y."/>
            <person name="Li M."/>
            <person name="Yan X."/>
            <person name="He Y."/>
            <person name="Liu Y."/>
            <person name="Wang X."/>
            <person name="Xiang C."/>
            <person name="Varshney R.K."/>
            <person name="Ding H."/>
            <person name="Gao S."/>
            <person name="Zong X."/>
        </authorList>
    </citation>
    <scope>NUCLEOTIDE SEQUENCE [LARGE SCALE GENOMIC DNA]</scope>
    <source>
        <strain evidence="1 2">cv. Zhongwan 6</strain>
    </source>
</reference>
<dbReference type="Gramene" id="Psat07G0674300-T1">
    <property type="protein sequence ID" value="KAI5392066.1"/>
    <property type="gene ID" value="KIW84_076743"/>
</dbReference>
<sequence length="321" mass="35892">MLDKLEEDFEQMKSLSTLMADNTAITKVPFSIVRSKSIGYISLCGYKGFSRDVFPSIIQSWMSPINHLSPPVQTTTGMSSLISIGSSSRSSHDLSSITISIPKLQTLWLECGSEFQLSQDKTRILNALSATNSIKLEHSIGITSQNLTVDGCGYFLLPGDNYPDWLTFNSEGSSVIFEVPQVEERNLKTVMCIVLSLGSDDITSYGLKNVLLINHTKATIQLYKREALSSFENEEWQRVVSTMEPGDKVEIVVVFGYGIVVKKTAVYLVYDEPFCEKMDQFHAPDKNAVVGGHENECAVKRISPQVEPTDDFKQKEKRRKH</sequence>
<protein>
    <submittedName>
        <fullName evidence="1">Uncharacterized protein</fullName>
    </submittedName>
</protein>
<dbReference type="EMBL" id="JAMSHJ010000007">
    <property type="protein sequence ID" value="KAI5392066.1"/>
    <property type="molecule type" value="Genomic_DNA"/>
</dbReference>
<keyword evidence="2" id="KW-1185">Reference proteome</keyword>
<evidence type="ECO:0000313" key="2">
    <source>
        <dbReference type="Proteomes" id="UP001058974"/>
    </source>
</evidence>
<comment type="caution">
    <text evidence="1">The sequence shown here is derived from an EMBL/GenBank/DDBJ whole genome shotgun (WGS) entry which is preliminary data.</text>
</comment>
<evidence type="ECO:0000313" key="1">
    <source>
        <dbReference type="EMBL" id="KAI5392066.1"/>
    </source>
</evidence>
<dbReference type="Proteomes" id="UP001058974">
    <property type="component" value="Chromosome 7"/>
</dbReference>
<accession>A0A9D4VYM4</accession>
<gene>
    <name evidence="1" type="ORF">KIW84_076743</name>
</gene>
<name>A0A9D4VYM4_PEA</name>